<keyword evidence="1" id="KW-0812">Transmembrane</keyword>
<feature type="transmembrane region" description="Helical" evidence="1">
    <location>
        <begin position="32"/>
        <end position="52"/>
    </location>
</feature>
<protein>
    <submittedName>
        <fullName evidence="2">Uncharacterized protein</fullName>
    </submittedName>
</protein>
<gene>
    <name evidence="2" type="ORF">EVOR1521_LOCUS26287</name>
</gene>
<dbReference type="Proteomes" id="UP001178507">
    <property type="component" value="Unassembled WGS sequence"/>
</dbReference>
<dbReference type="AlphaFoldDB" id="A0AA36JDH5"/>
<comment type="caution">
    <text evidence="2">The sequence shown here is derived from an EMBL/GenBank/DDBJ whole genome shotgun (WGS) entry which is preliminary data.</text>
</comment>
<evidence type="ECO:0000313" key="3">
    <source>
        <dbReference type="Proteomes" id="UP001178507"/>
    </source>
</evidence>
<name>A0AA36JDH5_9DINO</name>
<reference evidence="2" key="1">
    <citation type="submission" date="2023-08" db="EMBL/GenBank/DDBJ databases">
        <authorList>
            <person name="Chen Y."/>
            <person name="Shah S."/>
            <person name="Dougan E. K."/>
            <person name="Thang M."/>
            <person name="Chan C."/>
        </authorList>
    </citation>
    <scope>NUCLEOTIDE SEQUENCE</scope>
</reference>
<keyword evidence="1" id="KW-0472">Membrane</keyword>
<sequence>MGLKEQLQQGLAGIGAYALCLLGLLLGPSGLLGGLFGPLLALVCLAMIFVSLELRELSRRVQ</sequence>
<proteinExistence type="predicted"/>
<evidence type="ECO:0000313" key="2">
    <source>
        <dbReference type="EMBL" id="CAJ1403664.1"/>
    </source>
</evidence>
<feature type="transmembrane region" description="Helical" evidence="1">
    <location>
        <begin position="7"/>
        <end position="26"/>
    </location>
</feature>
<keyword evidence="1" id="KW-1133">Transmembrane helix</keyword>
<accession>A0AA36JDH5</accession>
<evidence type="ECO:0000256" key="1">
    <source>
        <dbReference type="SAM" id="Phobius"/>
    </source>
</evidence>
<dbReference type="EMBL" id="CAUJNA010003505">
    <property type="protein sequence ID" value="CAJ1403664.1"/>
    <property type="molecule type" value="Genomic_DNA"/>
</dbReference>
<organism evidence="2 3">
    <name type="scientific">Effrenium voratum</name>
    <dbReference type="NCBI Taxonomy" id="2562239"/>
    <lineage>
        <taxon>Eukaryota</taxon>
        <taxon>Sar</taxon>
        <taxon>Alveolata</taxon>
        <taxon>Dinophyceae</taxon>
        <taxon>Suessiales</taxon>
        <taxon>Symbiodiniaceae</taxon>
        <taxon>Effrenium</taxon>
    </lineage>
</organism>
<keyword evidence="3" id="KW-1185">Reference proteome</keyword>